<protein>
    <recommendedName>
        <fullName evidence="3">BZIP transcription factor</fullName>
    </recommendedName>
</protein>
<dbReference type="Proteomes" id="UP000704712">
    <property type="component" value="Unassembled WGS sequence"/>
</dbReference>
<reference evidence="1" key="1">
    <citation type="submission" date="2020-03" db="EMBL/GenBank/DDBJ databases">
        <title>Hybrid Assembly of Korean Phytophthora infestans isolates.</title>
        <authorList>
            <person name="Prokchorchik M."/>
            <person name="Lee Y."/>
            <person name="Seo J."/>
            <person name="Cho J.-H."/>
            <person name="Park Y.-E."/>
            <person name="Jang D.-C."/>
            <person name="Im J.-S."/>
            <person name="Choi J.-G."/>
            <person name="Park H.-J."/>
            <person name="Lee G.-B."/>
            <person name="Lee Y.-G."/>
            <person name="Hong S.-Y."/>
            <person name="Cho K."/>
            <person name="Sohn K.H."/>
        </authorList>
    </citation>
    <scope>NUCLEOTIDE SEQUENCE</scope>
    <source>
        <strain evidence="1">KR_2_A2</strain>
    </source>
</reference>
<gene>
    <name evidence="1" type="ORF">GN958_ATG11548</name>
</gene>
<organism evidence="1 2">
    <name type="scientific">Phytophthora infestans</name>
    <name type="common">Potato late blight agent</name>
    <name type="synonym">Botrytis infestans</name>
    <dbReference type="NCBI Taxonomy" id="4787"/>
    <lineage>
        <taxon>Eukaryota</taxon>
        <taxon>Sar</taxon>
        <taxon>Stramenopiles</taxon>
        <taxon>Oomycota</taxon>
        <taxon>Peronosporomycetes</taxon>
        <taxon>Peronosporales</taxon>
        <taxon>Peronosporaceae</taxon>
        <taxon>Phytophthora</taxon>
    </lineage>
</organism>
<sequence length="387" mass="43397">MNYSAFGTRNSSALSDAVVGTIMQRSAWQTRDNPSTSVDDVRGNSLIAANSYHQRSRRHTSRHAHCQQPYQKYTVENRMKTTDASMGAVLSPSIAELIGQSGSSSRRKRISCLLSDLKTVNSISENIKGANSFLTPELQHAIVADALKKKIRHRERCRINQARYRQRQLQVETDIEDAIHKLKSEIKQLDNKTYNETRQPTAPTSWALASDYFRQLNYYVSSPEKLYKSAFKFIHEFMAPDVEDSSSFEADEWLKNWRLSATYFEDVHVEVKGMKTPTPDTLIAGTTTSMTITSNTLRLVFPHLNIDGVGGTKGGAWSPLASKLLGKRLVMSGSVIFHWDSLTGKATSIQSRADMITPMLKLLGSLEDVSNAFYKARVTPDGNFTRC</sequence>
<evidence type="ECO:0000313" key="1">
    <source>
        <dbReference type="EMBL" id="KAF4139188.1"/>
    </source>
</evidence>
<dbReference type="CDD" id="cd14686">
    <property type="entry name" value="bZIP"/>
    <property type="match status" value="1"/>
</dbReference>
<evidence type="ECO:0000313" key="2">
    <source>
        <dbReference type="Proteomes" id="UP000704712"/>
    </source>
</evidence>
<proteinExistence type="predicted"/>
<dbReference type="AlphaFoldDB" id="A0A8S9ULB7"/>
<comment type="caution">
    <text evidence="1">The sequence shown here is derived from an EMBL/GenBank/DDBJ whole genome shotgun (WGS) entry which is preliminary data.</text>
</comment>
<evidence type="ECO:0008006" key="3">
    <source>
        <dbReference type="Google" id="ProtNLM"/>
    </source>
</evidence>
<dbReference type="EMBL" id="JAACNO010001560">
    <property type="protein sequence ID" value="KAF4139188.1"/>
    <property type="molecule type" value="Genomic_DNA"/>
</dbReference>
<accession>A0A8S9ULB7</accession>
<name>A0A8S9ULB7_PHYIN</name>